<reference evidence="2 3" key="1">
    <citation type="submission" date="2018-08" db="EMBL/GenBank/DDBJ databases">
        <title>Meiothermus luteus KCTC 52599 genome sequencing project.</title>
        <authorList>
            <person name="Da Costa M.S."/>
            <person name="Albuquerque L."/>
            <person name="Raposo P."/>
            <person name="Froufe H.J.C."/>
            <person name="Barroso C.S."/>
            <person name="Egas C."/>
        </authorList>
    </citation>
    <scope>NUCLEOTIDE SEQUENCE [LARGE SCALE GENOMIC DNA]</scope>
    <source>
        <strain evidence="2 3">KCTC 52599</strain>
    </source>
</reference>
<evidence type="ECO:0000313" key="2">
    <source>
        <dbReference type="EMBL" id="RIH81371.1"/>
    </source>
</evidence>
<keyword evidence="1" id="KW-0732">Signal</keyword>
<dbReference type="OrthoDB" id="28905at2"/>
<sequence>MPLGLLHVLLLLLLLPACARPPQVETRTLILEDAGGTVAGVAFGQGVFVAVAPFRIFLSEDGERWEVIGVPVRLNAVRYSEVGFLAVGNAGYVFRSQDGRTWERFNVGREWDLSDVAYGGGVYVLLAERGEILVTRDLRHVRRVRLDLPEGYGVYEGDYGRGRFVLNADVFRMVLVTVKGE</sequence>
<evidence type="ECO:0008006" key="4">
    <source>
        <dbReference type="Google" id="ProtNLM"/>
    </source>
</evidence>
<dbReference type="Proteomes" id="UP000265800">
    <property type="component" value="Unassembled WGS sequence"/>
</dbReference>
<dbReference type="SUPFAM" id="SSF110296">
    <property type="entry name" value="Oligoxyloglucan reducing end-specific cellobiohydrolase"/>
    <property type="match status" value="1"/>
</dbReference>
<proteinExistence type="predicted"/>
<name>A0A399EGF9_9DEIN</name>
<evidence type="ECO:0000256" key="1">
    <source>
        <dbReference type="SAM" id="SignalP"/>
    </source>
</evidence>
<organism evidence="2 3">
    <name type="scientific">Meiothermus luteus</name>
    <dbReference type="NCBI Taxonomy" id="2026184"/>
    <lineage>
        <taxon>Bacteria</taxon>
        <taxon>Thermotogati</taxon>
        <taxon>Deinococcota</taxon>
        <taxon>Deinococci</taxon>
        <taxon>Thermales</taxon>
        <taxon>Thermaceae</taxon>
        <taxon>Meiothermus</taxon>
    </lineage>
</organism>
<dbReference type="EMBL" id="QWKZ01000169">
    <property type="protein sequence ID" value="RIH81371.1"/>
    <property type="molecule type" value="Genomic_DNA"/>
</dbReference>
<accession>A0A399EGF9</accession>
<protein>
    <recommendedName>
        <fullName evidence="4">Photosynthesis system II assembly factor Ycf48/Hcf136-like domain-containing protein</fullName>
    </recommendedName>
</protein>
<gene>
    <name evidence="2" type="ORF">Mlute_02822</name>
</gene>
<dbReference type="RefSeq" id="WP_119361287.1">
    <property type="nucleotide sequence ID" value="NZ_QWKZ01000169.1"/>
</dbReference>
<feature type="signal peptide" evidence="1">
    <location>
        <begin position="1"/>
        <end position="19"/>
    </location>
</feature>
<feature type="chain" id="PRO_5017292753" description="Photosynthesis system II assembly factor Ycf48/Hcf136-like domain-containing protein" evidence="1">
    <location>
        <begin position="20"/>
        <end position="181"/>
    </location>
</feature>
<keyword evidence="3" id="KW-1185">Reference proteome</keyword>
<comment type="caution">
    <text evidence="2">The sequence shown here is derived from an EMBL/GenBank/DDBJ whole genome shotgun (WGS) entry which is preliminary data.</text>
</comment>
<evidence type="ECO:0000313" key="3">
    <source>
        <dbReference type="Proteomes" id="UP000265800"/>
    </source>
</evidence>
<dbReference type="AlphaFoldDB" id="A0A399EGF9"/>